<feature type="transmembrane region" description="Helical" evidence="1">
    <location>
        <begin position="146"/>
        <end position="173"/>
    </location>
</feature>
<dbReference type="EMBL" id="QRTC01000042">
    <property type="protein sequence ID" value="RGQ38159.1"/>
    <property type="molecule type" value="Genomic_DNA"/>
</dbReference>
<feature type="transmembrane region" description="Helical" evidence="1">
    <location>
        <begin position="91"/>
        <end position="111"/>
    </location>
</feature>
<dbReference type="Proteomes" id="UP000284751">
    <property type="component" value="Unassembled WGS sequence"/>
</dbReference>
<feature type="transmembrane region" description="Helical" evidence="1">
    <location>
        <begin position="123"/>
        <end position="140"/>
    </location>
</feature>
<dbReference type="InterPro" id="IPR052712">
    <property type="entry name" value="Acid_resist_chaperone_HdeD"/>
</dbReference>
<evidence type="ECO:0000313" key="3">
    <source>
        <dbReference type="Proteomes" id="UP000284751"/>
    </source>
</evidence>
<evidence type="ECO:0000256" key="1">
    <source>
        <dbReference type="SAM" id="Phobius"/>
    </source>
</evidence>
<protein>
    <submittedName>
        <fullName evidence="2">HdeD family acid-resistance protein</fullName>
    </submittedName>
</protein>
<dbReference type="Pfam" id="PF03729">
    <property type="entry name" value="DUF308"/>
    <property type="match status" value="2"/>
</dbReference>
<dbReference type="InterPro" id="IPR005325">
    <property type="entry name" value="DUF308_memb"/>
</dbReference>
<keyword evidence="1" id="KW-1133">Transmembrane helix</keyword>
<keyword evidence="1" id="KW-0812">Transmembrane</keyword>
<accession>A0A412AVX1</accession>
<keyword evidence="1" id="KW-0472">Membrane</keyword>
<dbReference type="GO" id="GO:0005886">
    <property type="term" value="C:plasma membrane"/>
    <property type="evidence" value="ECO:0007669"/>
    <property type="project" value="TreeGrafter"/>
</dbReference>
<organism evidence="2 3">
    <name type="scientific">[Clostridium] leptum</name>
    <dbReference type="NCBI Taxonomy" id="1535"/>
    <lineage>
        <taxon>Bacteria</taxon>
        <taxon>Bacillati</taxon>
        <taxon>Bacillota</taxon>
        <taxon>Clostridia</taxon>
        <taxon>Eubacteriales</taxon>
        <taxon>Oscillospiraceae</taxon>
        <taxon>Oscillospiraceae incertae sedis</taxon>
    </lineage>
</organism>
<reference evidence="2 3" key="1">
    <citation type="submission" date="2018-08" db="EMBL/GenBank/DDBJ databases">
        <title>A genome reference for cultivated species of the human gut microbiota.</title>
        <authorList>
            <person name="Zou Y."/>
            <person name="Xue W."/>
            <person name="Luo G."/>
        </authorList>
    </citation>
    <scope>NUCLEOTIDE SEQUENCE [LARGE SCALE GENOMIC DNA]</scope>
    <source>
        <strain evidence="2 3">AF28-26</strain>
    </source>
</reference>
<proteinExistence type="predicted"/>
<feature type="transmembrane region" description="Helical" evidence="1">
    <location>
        <begin position="36"/>
        <end position="55"/>
    </location>
</feature>
<sequence>MFMASKSMRVLNIVSGVLLIVVGIYCLCNQDIAVETAGLMVGIFMLVSGIIEIVVFAATSGLLFGSGWLLLDGVLTVILSLFLLFNQWFTMLSLPLLFTLWLLFSGISRFVSAFDLKALGVHNWGWVLAVGIVLMIAGFICMMDPLVSITAVGMTVGLVFLLEGISAIVYACIPRTR</sequence>
<dbReference type="PANTHER" id="PTHR34989">
    <property type="entry name" value="PROTEIN HDED"/>
    <property type="match status" value="1"/>
</dbReference>
<gene>
    <name evidence="2" type="ORF">DWY99_10105</name>
</gene>
<feature type="transmembrane region" description="Helical" evidence="1">
    <location>
        <begin position="62"/>
        <end position="85"/>
    </location>
</feature>
<dbReference type="AlphaFoldDB" id="A0A412AVX1"/>
<name>A0A412AVX1_9FIRM</name>
<dbReference type="PANTHER" id="PTHR34989:SF1">
    <property type="entry name" value="PROTEIN HDED"/>
    <property type="match status" value="1"/>
</dbReference>
<comment type="caution">
    <text evidence="2">The sequence shown here is derived from an EMBL/GenBank/DDBJ whole genome shotgun (WGS) entry which is preliminary data.</text>
</comment>
<evidence type="ECO:0000313" key="2">
    <source>
        <dbReference type="EMBL" id="RGQ38159.1"/>
    </source>
</evidence>